<dbReference type="RefSeq" id="WP_044214930.1">
    <property type="nucleotide sequence ID" value="NZ_CP006745.1"/>
</dbReference>
<evidence type="ECO:0000313" key="1">
    <source>
        <dbReference type="EMBL" id="AHC73892.1"/>
    </source>
</evidence>
<proteinExistence type="predicted"/>
<gene>
    <name evidence="1" type="ORF">P856_685</name>
</gene>
<accession>V9TUR3</accession>
<sequence>MYNKINASLNIDLLCWVLSDDIVGKHIQCLGLAAAAGLNPIIKHIKPSWLLRAMPLLGQVASILPTISCGNIDKRWPEVIISCGRRTAGVALAIRSLASSRPFLAHIQDPHIHPRNFDMLIVPEHDNIRGKNVITTFGSLNYQEPQQLAEAAKPWLTKVANLPSPLIAVNVGGSNKRYNFSPKAVNSFVKDLRTMSQSSRGSLLIACSRRTSEATKVALLNGLSDLPGIIWTGLGKNPYLAFLHLCEAIVVTSDSVNMISEACSTGKPLHIATIEQETGKLAAFHKRLRNEGYTRPFVGRLEHWTYEPLRETSRVAAIMLKLLAKRFFLLKK</sequence>
<dbReference type="PANTHER" id="PTHR33986:SF15">
    <property type="entry name" value="MITOCHONDRIAL FISSION PROTEIN ELM1"/>
    <property type="match status" value="1"/>
</dbReference>
<dbReference type="eggNOG" id="COG3660">
    <property type="taxonomic scope" value="Bacteria"/>
</dbReference>
<dbReference type="STRING" id="1401328.P856_685"/>
<keyword evidence="2" id="KW-1185">Reference proteome</keyword>
<name>V9TUR3_9PROT</name>
<reference evidence="1 2" key="1">
    <citation type="journal article" date="2013" name="PLoS ONE">
        <title>Bacterial endosymbiosis in a chordate host: long-term co-evolution and conservation of secondary metabolism.</title>
        <authorList>
            <person name="Kwan J.C."/>
            <person name="Schmidt E.W."/>
        </authorList>
    </citation>
    <scope>NUCLEOTIDE SEQUENCE [LARGE SCALE GENOMIC DNA]</scope>
    <source>
        <strain evidence="2">faulkneri L5</strain>
    </source>
</reference>
<dbReference type="KEGG" id="efk:P856_685"/>
<dbReference type="AlphaFoldDB" id="V9TUR3"/>
<evidence type="ECO:0008006" key="3">
    <source>
        <dbReference type="Google" id="ProtNLM"/>
    </source>
</evidence>
<organism evidence="1 2">
    <name type="scientific">Candidatus Endolissoclinum faulkneri L5</name>
    <dbReference type="NCBI Taxonomy" id="1401328"/>
    <lineage>
        <taxon>Bacteria</taxon>
        <taxon>Pseudomonadati</taxon>
        <taxon>Pseudomonadota</taxon>
        <taxon>Alphaproteobacteria</taxon>
        <taxon>Rhodospirillales</taxon>
        <taxon>Rhodospirillaceae</taxon>
        <taxon>Candidatus Endolissoclinum</taxon>
    </lineage>
</organism>
<dbReference type="InterPro" id="IPR009367">
    <property type="entry name" value="Elm1-like"/>
</dbReference>
<dbReference type="OrthoDB" id="272235at2"/>
<dbReference type="PANTHER" id="PTHR33986">
    <property type="entry name" value="OS02G0535700 PROTEIN"/>
    <property type="match status" value="1"/>
</dbReference>
<protein>
    <recommendedName>
        <fullName evidence="3">Nucleoside-diphosphate-sugar epimerase</fullName>
    </recommendedName>
</protein>
<evidence type="ECO:0000313" key="2">
    <source>
        <dbReference type="Proteomes" id="UP000018700"/>
    </source>
</evidence>
<dbReference type="Proteomes" id="UP000018700">
    <property type="component" value="Chromosome"/>
</dbReference>
<dbReference type="EMBL" id="CP006745">
    <property type="protein sequence ID" value="AHC73892.1"/>
    <property type="molecule type" value="Genomic_DNA"/>
</dbReference>
<dbReference type="HOGENOM" id="CLU_048241_0_0_5"/>
<dbReference type="Pfam" id="PF06258">
    <property type="entry name" value="Mito_fiss_Elm1"/>
    <property type="match status" value="1"/>
</dbReference>
<dbReference type="SUPFAM" id="SSF53756">
    <property type="entry name" value="UDP-Glycosyltransferase/glycogen phosphorylase"/>
    <property type="match status" value="1"/>
</dbReference>